<dbReference type="AlphaFoldDB" id="A0A6J4MXN4"/>
<keyword evidence="2" id="KW-1133">Transmembrane helix</keyword>
<dbReference type="EMBL" id="CADCTR010002861">
    <property type="protein sequence ID" value="CAA9371754.1"/>
    <property type="molecule type" value="Genomic_DNA"/>
</dbReference>
<sequence>MIETTRASPTIPQSALPAPVPRPNSPSRSAPPPPFLRPIVFLGGLSSIGIELAASRLIAPYFGSSTFIWANLIGVTLAFLS</sequence>
<organism evidence="3">
    <name type="scientific">uncultured Chloroflexia bacterium</name>
    <dbReference type="NCBI Taxonomy" id="1672391"/>
    <lineage>
        <taxon>Bacteria</taxon>
        <taxon>Bacillati</taxon>
        <taxon>Chloroflexota</taxon>
        <taxon>Chloroflexia</taxon>
        <taxon>environmental samples</taxon>
    </lineage>
</organism>
<feature type="region of interest" description="Disordered" evidence="1">
    <location>
        <begin position="1"/>
        <end position="33"/>
    </location>
</feature>
<evidence type="ECO:0000256" key="2">
    <source>
        <dbReference type="SAM" id="Phobius"/>
    </source>
</evidence>
<proteinExistence type="predicted"/>
<evidence type="ECO:0000313" key="3">
    <source>
        <dbReference type="EMBL" id="CAA9371754.1"/>
    </source>
</evidence>
<reference evidence="3" key="1">
    <citation type="submission" date="2020-02" db="EMBL/GenBank/DDBJ databases">
        <authorList>
            <person name="Meier V. D."/>
        </authorList>
    </citation>
    <scope>NUCLEOTIDE SEQUENCE</scope>
    <source>
        <strain evidence="3">AVDCRST_MAG93</strain>
    </source>
</reference>
<name>A0A6J4MXN4_9CHLR</name>
<feature type="transmembrane region" description="Helical" evidence="2">
    <location>
        <begin position="61"/>
        <end position="80"/>
    </location>
</feature>
<feature type="non-terminal residue" evidence="3">
    <location>
        <position position="81"/>
    </location>
</feature>
<gene>
    <name evidence="3" type="ORF">AVDCRST_MAG93-8480</name>
</gene>
<feature type="compositionally biased region" description="Pro residues" evidence="1">
    <location>
        <begin position="18"/>
        <end position="33"/>
    </location>
</feature>
<keyword evidence="2" id="KW-0812">Transmembrane</keyword>
<keyword evidence="2" id="KW-0472">Membrane</keyword>
<feature type="compositionally biased region" description="Polar residues" evidence="1">
    <location>
        <begin position="1"/>
        <end position="13"/>
    </location>
</feature>
<evidence type="ECO:0000256" key="1">
    <source>
        <dbReference type="SAM" id="MobiDB-lite"/>
    </source>
</evidence>
<protein>
    <submittedName>
        <fullName evidence="3">Uncharacterized protein</fullName>
    </submittedName>
</protein>
<accession>A0A6J4MXN4</accession>